<proteinExistence type="predicted"/>
<protein>
    <recommendedName>
        <fullName evidence="2">Organic solvent tolerance-like N-terminal domain-containing protein</fullName>
    </recommendedName>
</protein>
<feature type="signal peptide" evidence="1">
    <location>
        <begin position="1"/>
        <end position="26"/>
    </location>
</feature>
<organism evidence="3 4">
    <name type="scientific">Undibacterium squillarum</name>
    <dbReference type="NCBI Taxonomy" id="1131567"/>
    <lineage>
        <taxon>Bacteria</taxon>
        <taxon>Pseudomonadati</taxon>
        <taxon>Pseudomonadota</taxon>
        <taxon>Betaproteobacteria</taxon>
        <taxon>Burkholderiales</taxon>
        <taxon>Oxalobacteraceae</taxon>
        <taxon>Undibacterium</taxon>
    </lineage>
</organism>
<keyword evidence="1" id="KW-0732">Signal</keyword>
<reference evidence="4" key="1">
    <citation type="journal article" date="2019" name="Int. J. Syst. Evol. Microbiol.">
        <title>The Global Catalogue of Microorganisms (GCM) 10K type strain sequencing project: providing services to taxonomists for standard genome sequencing and annotation.</title>
        <authorList>
            <consortium name="The Broad Institute Genomics Platform"/>
            <consortium name="The Broad Institute Genome Sequencing Center for Infectious Disease"/>
            <person name="Wu L."/>
            <person name="Ma J."/>
        </authorList>
    </citation>
    <scope>NUCLEOTIDE SEQUENCE [LARGE SCALE GENOMIC DNA]</scope>
    <source>
        <strain evidence="4">KCTC 23917</strain>
    </source>
</reference>
<dbReference type="Pfam" id="PF03968">
    <property type="entry name" value="LptD_N"/>
    <property type="match status" value="1"/>
</dbReference>
<evidence type="ECO:0000313" key="4">
    <source>
        <dbReference type="Proteomes" id="UP000653343"/>
    </source>
</evidence>
<evidence type="ECO:0000259" key="2">
    <source>
        <dbReference type="Pfam" id="PF03968"/>
    </source>
</evidence>
<accession>A0ABQ2XYU1</accession>
<dbReference type="EMBL" id="BMYU01000004">
    <property type="protein sequence ID" value="GGX42384.1"/>
    <property type="molecule type" value="Genomic_DNA"/>
</dbReference>
<evidence type="ECO:0000313" key="3">
    <source>
        <dbReference type="EMBL" id="GGX42384.1"/>
    </source>
</evidence>
<evidence type="ECO:0000256" key="1">
    <source>
        <dbReference type="SAM" id="SignalP"/>
    </source>
</evidence>
<dbReference type="RefSeq" id="WP_189357149.1">
    <property type="nucleotide sequence ID" value="NZ_BMYU01000004.1"/>
</dbReference>
<dbReference type="NCBIfam" id="TIGR03002">
    <property type="entry name" value="outer_YhbN_LptA"/>
    <property type="match status" value="1"/>
</dbReference>
<keyword evidence="4" id="KW-1185">Reference proteome</keyword>
<name>A0ABQ2XYU1_9BURK</name>
<feature type="chain" id="PRO_5046303762" description="Organic solvent tolerance-like N-terminal domain-containing protein" evidence="1">
    <location>
        <begin position="27"/>
        <end position="186"/>
    </location>
</feature>
<comment type="caution">
    <text evidence="3">The sequence shown here is derived from an EMBL/GenBank/DDBJ whole genome shotgun (WGS) entry which is preliminary data.</text>
</comment>
<feature type="domain" description="Organic solvent tolerance-like N-terminal" evidence="2">
    <location>
        <begin position="39"/>
        <end position="152"/>
    </location>
</feature>
<gene>
    <name evidence="3" type="ORF">GCM10010946_21230</name>
</gene>
<dbReference type="Proteomes" id="UP000653343">
    <property type="component" value="Unassembled WGS sequence"/>
</dbReference>
<dbReference type="Gene3D" id="2.60.450.10">
    <property type="entry name" value="Lipopolysaccharide (LPS) transport protein A like domain"/>
    <property type="match status" value="1"/>
</dbReference>
<dbReference type="InterPro" id="IPR014340">
    <property type="entry name" value="LptA"/>
</dbReference>
<dbReference type="InterPro" id="IPR005653">
    <property type="entry name" value="OstA-like_N"/>
</dbReference>
<sequence>MTIRLRRWLRCLLPVSMMLLSLSSHAEKGDKYKEIVATAGNSRADLKKNVLHLTQGVEISQGSLVIKANNAVMSELADGSTQYLLNGVAGAKMQFRQKLDGGNRWMEGEAEKATFNSTSGMVILTGDARVRNLDSGKVTQEQNGEYLSYDTINEVFVGANSASGQHDASKPAVRIVIQSKLTPPAE</sequence>